<dbReference type="EMBL" id="FQZM01000011">
    <property type="protein sequence ID" value="SHI77671.1"/>
    <property type="molecule type" value="Genomic_DNA"/>
</dbReference>
<reference evidence="12" key="1">
    <citation type="submission" date="2016-11" db="EMBL/GenBank/DDBJ databases">
        <authorList>
            <person name="Varghese N."/>
            <person name="Submissions S."/>
        </authorList>
    </citation>
    <scope>NUCLEOTIDE SEQUENCE [LARGE SCALE GENOMIC DNA]</scope>
    <source>
        <strain evidence="12">DSM 16057</strain>
    </source>
</reference>
<evidence type="ECO:0000259" key="9">
    <source>
        <dbReference type="Pfam" id="PF10531"/>
    </source>
</evidence>
<dbReference type="SUPFAM" id="SSF142019">
    <property type="entry name" value="Nqo1 FMN-binding domain-like"/>
    <property type="match status" value="1"/>
</dbReference>
<dbReference type="SUPFAM" id="SSF46548">
    <property type="entry name" value="alpha-helical ferredoxin"/>
    <property type="match status" value="1"/>
</dbReference>
<evidence type="ECO:0000256" key="6">
    <source>
        <dbReference type="ARBA" id="ARBA00023004"/>
    </source>
</evidence>
<dbReference type="GO" id="GO:0009055">
    <property type="term" value="F:electron transfer activity"/>
    <property type="evidence" value="ECO:0007669"/>
    <property type="project" value="InterPro"/>
</dbReference>
<dbReference type="GO" id="GO:0046872">
    <property type="term" value="F:metal ion binding"/>
    <property type="evidence" value="ECO:0007669"/>
    <property type="project" value="UniProtKB-KW"/>
</dbReference>
<keyword evidence="5" id="KW-0249">Electron transport</keyword>
<gene>
    <name evidence="11" type="ORF">SAMN02745219_01032</name>
</gene>
<dbReference type="InterPro" id="IPR017054">
    <property type="entry name" value="PduS"/>
</dbReference>
<dbReference type="RefSeq" id="WP_242656234.1">
    <property type="nucleotide sequence ID" value="NZ_FQZM01000011.1"/>
</dbReference>
<dbReference type="GO" id="GO:0051539">
    <property type="term" value="F:4 iron, 4 sulfur cluster binding"/>
    <property type="evidence" value="ECO:0007669"/>
    <property type="project" value="UniProtKB-KW"/>
</dbReference>
<evidence type="ECO:0000256" key="3">
    <source>
        <dbReference type="ARBA" id="ARBA00022723"/>
    </source>
</evidence>
<dbReference type="STRING" id="1121432.SAMN02745219_01032"/>
<keyword evidence="1" id="KW-0813">Transport</keyword>
<dbReference type="AlphaFoldDB" id="A0A1M6DWT0"/>
<dbReference type="SUPFAM" id="SSF142984">
    <property type="entry name" value="Nqo1 middle domain-like"/>
    <property type="match status" value="1"/>
</dbReference>
<evidence type="ECO:0000259" key="8">
    <source>
        <dbReference type="Pfam" id="PF01512"/>
    </source>
</evidence>
<dbReference type="PIRSF" id="PIRSF036408">
    <property type="entry name" value="PduS_prd"/>
    <property type="match status" value="1"/>
</dbReference>
<dbReference type="InterPro" id="IPR011053">
    <property type="entry name" value="Single_hybrid_motif"/>
</dbReference>
<evidence type="ECO:0000256" key="4">
    <source>
        <dbReference type="ARBA" id="ARBA00022737"/>
    </source>
</evidence>
<keyword evidence="12" id="KW-1185">Reference proteome</keyword>
<evidence type="ECO:0000256" key="5">
    <source>
        <dbReference type="ARBA" id="ARBA00022982"/>
    </source>
</evidence>
<keyword evidence="6" id="KW-0408">Iron</keyword>
<proteinExistence type="predicted"/>
<protein>
    <submittedName>
        <fullName evidence="11">Na+-translocating ferredoxin:NAD+ oxidoreductase RNF, RnfC subunit</fullName>
    </submittedName>
</protein>
<dbReference type="Gene3D" id="3.10.20.600">
    <property type="match status" value="1"/>
</dbReference>
<accession>A0A1M6DWT0</accession>
<keyword evidence="7" id="KW-0411">Iron-sulfur</keyword>
<dbReference type="Pfam" id="PF10531">
    <property type="entry name" value="SLBB"/>
    <property type="match status" value="1"/>
</dbReference>
<dbReference type="Pfam" id="PF13375">
    <property type="entry name" value="RnfC_N"/>
    <property type="match status" value="1"/>
</dbReference>
<keyword evidence="3" id="KW-0479">Metal-binding</keyword>
<dbReference type="InterPro" id="IPR026902">
    <property type="entry name" value="RnfC_N"/>
</dbReference>
<dbReference type="SUPFAM" id="SSF51230">
    <property type="entry name" value="Single hybrid motif"/>
    <property type="match status" value="1"/>
</dbReference>
<dbReference type="Pfam" id="PF01512">
    <property type="entry name" value="Complex1_51K"/>
    <property type="match status" value="1"/>
</dbReference>
<keyword evidence="4" id="KW-0677">Repeat</keyword>
<dbReference type="Gene3D" id="3.40.50.11540">
    <property type="entry name" value="NADH-ubiquinone oxidoreductase 51kDa subunit"/>
    <property type="match status" value="1"/>
</dbReference>
<evidence type="ECO:0000256" key="2">
    <source>
        <dbReference type="ARBA" id="ARBA00022485"/>
    </source>
</evidence>
<evidence type="ECO:0000313" key="11">
    <source>
        <dbReference type="EMBL" id="SHI77671.1"/>
    </source>
</evidence>
<evidence type="ECO:0000256" key="1">
    <source>
        <dbReference type="ARBA" id="ARBA00022448"/>
    </source>
</evidence>
<evidence type="ECO:0000259" key="10">
    <source>
        <dbReference type="Pfam" id="PF13375"/>
    </source>
</evidence>
<evidence type="ECO:0000256" key="7">
    <source>
        <dbReference type="ARBA" id="ARBA00023014"/>
    </source>
</evidence>
<dbReference type="InterPro" id="IPR037225">
    <property type="entry name" value="Nuo51_FMN-bd_sf"/>
</dbReference>
<name>A0A1M6DWT0_9FIRM</name>
<feature type="domain" description="NADH-ubiquinone oxidoreductase 51kDa subunit FMN-binding" evidence="8">
    <location>
        <begin position="14"/>
        <end position="156"/>
    </location>
</feature>
<dbReference type="GO" id="GO:0016020">
    <property type="term" value="C:membrane"/>
    <property type="evidence" value="ECO:0007669"/>
    <property type="project" value="InterPro"/>
</dbReference>
<keyword evidence="2" id="KW-0004">4Fe-4S</keyword>
<dbReference type="InterPro" id="IPR019554">
    <property type="entry name" value="Soluble_ligand-bd"/>
</dbReference>
<dbReference type="InterPro" id="IPR011538">
    <property type="entry name" value="Nuo51_FMN-bd"/>
</dbReference>
<dbReference type="PANTHER" id="PTHR43034:SF2">
    <property type="entry name" value="ION-TRANSLOCATING OXIDOREDUCTASE COMPLEX SUBUNIT C"/>
    <property type="match status" value="1"/>
</dbReference>
<organism evidence="11 12">
    <name type="scientific">Desulfofundulus thermosubterraneus DSM 16057</name>
    <dbReference type="NCBI Taxonomy" id="1121432"/>
    <lineage>
        <taxon>Bacteria</taxon>
        <taxon>Bacillati</taxon>
        <taxon>Bacillota</taxon>
        <taxon>Clostridia</taxon>
        <taxon>Eubacteriales</taxon>
        <taxon>Peptococcaceae</taxon>
        <taxon>Desulfofundulus</taxon>
    </lineage>
</organism>
<dbReference type="Proteomes" id="UP000184529">
    <property type="component" value="Unassembled WGS sequence"/>
</dbReference>
<evidence type="ECO:0000313" key="12">
    <source>
        <dbReference type="Proteomes" id="UP000184529"/>
    </source>
</evidence>
<sequence length="451" mass="48276">MIAWSREEIISRLRQSGVVGAGGAGFPAYMKASSRAEWVIANAAECEPLLRGNQELLRCAAREVIGGLKIMMRATGAVRAAIGIKAKYKAAAAALQEALAGEPETAVELHFLDDFYPAGDEHVLVYEVTGRVIPPGGIPIQVGVVVNNVETLFNVNRAMEGRPVIEKIVTMTGAVQRPVTLQVPVGTPVKHLLHLAGGPQINTFAIIEGGPMMGRLVDLDAVVTRTTGGIIVLPADHPLVLSKKVDIGMDLRRTRGMCCHCGYCTELCPRYLLGHGLRPDRNMAGLAYATGELVAGGAPWLCSECGLCEVFACPMELSPRRVNAWLKRQMSRSGFKPPGGELHGLHPQRSYRRVPTARLVARLGLSRYDIPAPLQEESVRPQKVRLMLKQHTGVPAEPVVEPGERVAAGQVVAEVPDNALGVPIHASIEGRVAQVSADAVVIESERVGEGG</sequence>
<feature type="domain" description="RnfC Barrel sandwich hybrid" evidence="10">
    <location>
        <begin position="380"/>
        <end position="441"/>
    </location>
</feature>
<dbReference type="PANTHER" id="PTHR43034">
    <property type="entry name" value="ION-TRANSLOCATING OXIDOREDUCTASE COMPLEX SUBUNIT C"/>
    <property type="match status" value="1"/>
</dbReference>
<dbReference type="Pfam" id="PF13534">
    <property type="entry name" value="Fer4_17"/>
    <property type="match status" value="1"/>
</dbReference>
<dbReference type="InterPro" id="IPR010208">
    <property type="entry name" value="Ion_transpt_RnfC/RsxC"/>
</dbReference>
<feature type="domain" description="Soluble ligand binding" evidence="9">
    <location>
        <begin position="168"/>
        <end position="215"/>
    </location>
</feature>
<dbReference type="PROSITE" id="PS00198">
    <property type="entry name" value="4FE4S_FER_1"/>
    <property type="match status" value="1"/>
</dbReference>
<dbReference type="InterPro" id="IPR017900">
    <property type="entry name" value="4Fe4S_Fe_S_CS"/>
</dbReference>